<gene>
    <name evidence="2" type="primary">nap</name>
    <name evidence="2" type="ORF">J34TS1_51670</name>
</gene>
<comment type="caution">
    <text evidence="2">The sequence shown here is derived from an EMBL/GenBank/DDBJ whole genome shotgun (WGS) entry which is preliminary data.</text>
</comment>
<feature type="domain" description="AB hydrolase-1" evidence="1">
    <location>
        <begin position="58"/>
        <end position="286"/>
    </location>
</feature>
<evidence type="ECO:0000259" key="1">
    <source>
        <dbReference type="Pfam" id="PF12697"/>
    </source>
</evidence>
<dbReference type="InterPro" id="IPR050266">
    <property type="entry name" value="AB_hydrolase_sf"/>
</dbReference>
<accession>A0A919YFT1</accession>
<dbReference type="PANTHER" id="PTHR43798">
    <property type="entry name" value="MONOACYLGLYCEROL LIPASE"/>
    <property type="match status" value="1"/>
</dbReference>
<sequence>MDTKVLSIFKNDENKARFTAAYDQALTEWPVPYESCFVTTSFGMTHIIKSGDVSKPPLLLIHGMTATSLMWSPNIAEWSAYYYVNCIEVPGDFGKSMLLKQMSSNEAAAEWLQELAAELQLNDFHLLGHSMGGFLALNFAMAYPKRLRSLGLLAPASSFAPLSRMFYFHMIPAVMFPTKYMIDRAFTWCMSPHHNLNLLPMSYRALITASYKNCKPKLGLLPTVYSDEELSQLKVPTLFIVGEDEVIYREAIPDVLAKASRIPDITTATVPRAGHFLSIEQKEEINRLVLDFLAKHPTSPGHT</sequence>
<dbReference type="EMBL" id="BORT01000032">
    <property type="protein sequence ID" value="GIO50402.1"/>
    <property type="molecule type" value="Genomic_DNA"/>
</dbReference>
<organism evidence="2 3">
    <name type="scientific">Paenibacillus azoreducens</name>
    <dbReference type="NCBI Taxonomy" id="116718"/>
    <lineage>
        <taxon>Bacteria</taxon>
        <taxon>Bacillati</taxon>
        <taxon>Bacillota</taxon>
        <taxon>Bacilli</taxon>
        <taxon>Bacillales</taxon>
        <taxon>Paenibacillaceae</taxon>
        <taxon>Paenibacillus</taxon>
    </lineage>
</organism>
<dbReference type="Pfam" id="PF12697">
    <property type="entry name" value="Abhydrolase_6"/>
    <property type="match status" value="1"/>
</dbReference>
<dbReference type="Gene3D" id="3.40.50.1820">
    <property type="entry name" value="alpha/beta hydrolase"/>
    <property type="match status" value="1"/>
</dbReference>
<evidence type="ECO:0000313" key="2">
    <source>
        <dbReference type="EMBL" id="GIO50402.1"/>
    </source>
</evidence>
<dbReference type="InterPro" id="IPR000073">
    <property type="entry name" value="AB_hydrolase_1"/>
</dbReference>
<keyword evidence="3" id="KW-1185">Reference proteome</keyword>
<proteinExistence type="predicted"/>
<protein>
    <submittedName>
        <fullName evidence="2">Carboxylesterase nap</fullName>
    </submittedName>
</protein>
<dbReference type="PRINTS" id="PR00111">
    <property type="entry name" value="ABHYDROLASE"/>
</dbReference>
<name>A0A919YFT1_9BACL</name>
<dbReference type="SUPFAM" id="SSF53474">
    <property type="entry name" value="alpha/beta-Hydrolases"/>
    <property type="match status" value="1"/>
</dbReference>
<dbReference type="AlphaFoldDB" id="A0A919YFT1"/>
<dbReference type="Proteomes" id="UP000682811">
    <property type="component" value="Unassembled WGS sequence"/>
</dbReference>
<dbReference type="InterPro" id="IPR029058">
    <property type="entry name" value="AB_hydrolase_fold"/>
</dbReference>
<evidence type="ECO:0000313" key="3">
    <source>
        <dbReference type="Proteomes" id="UP000682811"/>
    </source>
</evidence>
<reference evidence="2 3" key="1">
    <citation type="submission" date="2021-03" db="EMBL/GenBank/DDBJ databases">
        <title>Antimicrobial resistance genes in bacteria isolated from Japanese honey, and their potential for conferring macrolide and lincosamide resistance in the American foulbrood pathogen Paenibacillus larvae.</title>
        <authorList>
            <person name="Okamoto M."/>
            <person name="Kumagai M."/>
            <person name="Kanamori H."/>
            <person name="Takamatsu D."/>
        </authorList>
    </citation>
    <scope>NUCLEOTIDE SEQUENCE [LARGE SCALE GENOMIC DNA]</scope>
    <source>
        <strain evidence="2 3">J34TS1</strain>
    </source>
</reference>
<dbReference type="RefSeq" id="WP_212980615.1">
    <property type="nucleotide sequence ID" value="NZ_AP025343.1"/>
</dbReference>